<evidence type="ECO:0000313" key="6">
    <source>
        <dbReference type="Proteomes" id="UP000243797"/>
    </source>
</evidence>
<feature type="compositionally biased region" description="Polar residues" evidence="3">
    <location>
        <begin position="228"/>
        <end position="243"/>
    </location>
</feature>
<feature type="region of interest" description="Disordered" evidence="3">
    <location>
        <begin position="555"/>
        <end position="592"/>
    </location>
</feature>
<dbReference type="InterPro" id="IPR037141">
    <property type="entry name" value="NDT80_DNA-bd_dom_sf"/>
</dbReference>
<evidence type="ECO:0000259" key="4">
    <source>
        <dbReference type="PROSITE" id="PS51517"/>
    </source>
</evidence>
<name>A0A2K1QUF9_9PEZI</name>
<dbReference type="AlphaFoldDB" id="A0A2K1QUF9"/>
<proteinExistence type="predicted"/>
<dbReference type="EMBL" id="NKHZ01000039">
    <property type="protein sequence ID" value="PNS18695.1"/>
    <property type="molecule type" value="Genomic_DNA"/>
</dbReference>
<dbReference type="GO" id="GO:0045944">
    <property type="term" value="P:positive regulation of transcription by RNA polymerase II"/>
    <property type="evidence" value="ECO:0007669"/>
    <property type="project" value="TreeGrafter"/>
</dbReference>
<keyword evidence="6" id="KW-1185">Reference proteome</keyword>
<gene>
    <name evidence="5" type="ORF">CAC42_5234</name>
</gene>
<feature type="region of interest" description="Disordered" evidence="3">
    <location>
        <begin position="1"/>
        <end position="45"/>
    </location>
</feature>
<dbReference type="Proteomes" id="UP000243797">
    <property type="component" value="Unassembled WGS sequence"/>
</dbReference>
<feature type="compositionally biased region" description="Polar residues" evidence="3">
    <location>
        <begin position="458"/>
        <end position="467"/>
    </location>
</feature>
<accession>A0A2K1QUF9</accession>
<feature type="DNA-binding region" description="NDT80" evidence="2">
    <location>
        <begin position="66"/>
        <end position="370"/>
    </location>
</feature>
<feature type="compositionally biased region" description="Basic and acidic residues" evidence="3">
    <location>
        <begin position="421"/>
        <end position="437"/>
    </location>
</feature>
<evidence type="ECO:0000256" key="3">
    <source>
        <dbReference type="SAM" id="MobiDB-lite"/>
    </source>
</evidence>
<dbReference type="SUPFAM" id="SSF49417">
    <property type="entry name" value="p53-like transcription factors"/>
    <property type="match status" value="1"/>
</dbReference>
<feature type="region of interest" description="Disordered" evidence="3">
    <location>
        <begin position="361"/>
        <end position="471"/>
    </location>
</feature>
<dbReference type="GO" id="GO:0003700">
    <property type="term" value="F:DNA-binding transcription factor activity"/>
    <property type="evidence" value="ECO:0007669"/>
    <property type="project" value="UniProtKB-UniRule"/>
</dbReference>
<evidence type="ECO:0000256" key="2">
    <source>
        <dbReference type="PROSITE-ProRule" id="PRU00850"/>
    </source>
</evidence>
<dbReference type="InParanoid" id="A0A2K1QUF9"/>
<comment type="caution">
    <text evidence="5">The sequence shown here is derived from an EMBL/GenBank/DDBJ whole genome shotgun (WGS) entry which is preliminary data.</text>
</comment>
<protein>
    <submittedName>
        <fullName evidence="5">Transcription factor vib-1</fullName>
    </submittedName>
</protein>
<dbReference type="PANTHER" id="PTHR35144:SF2">
    <property type="entry name" value="MEIOSIS-SPECIFIC TRANSCRIPTION FACTOR NDT80"/>
    <property type="match status" value="1"/>
</dbReference>
<dbReference type="InterPro" id="IPR008967">
    <property type="entry name" value="p53-like_TF_DNA-bd_sf"/>
</dbReference>
<dbReference type="GO" id="GO:0003677">
    <property type="term" value="F:DNA binding"/>
    <property type="evidence" value="ECO:0007669"/>
    <property type="project" value="UniProtKB-KW"/>
</dbReference>
<feature type="compositionally biased region" description="Basic and acidic residues" evidence="3">
    <location>
        <begin position="367"/>
        <end position="381"/>
    </location>
</feature>
<reference evidence="5 6" key="1">
    <citation type="submission" date="2017-06" db="EMBL/GenBank/DDBJ databases">
        <title>Draft genome sequence of a variant of Elsinoe murrayae.</title>
        <authorList>
            <person name="Cheng Q."/>
        </authorList>
    </citation>
    <scope>NUCLEOTIDE SEQUENCE [LARGE SCALE GENOMIC DNA]</scope>
    <source>
        <strain evidence="5 6">CQ-2017a</strain>
    </source>
</reference>
<keyword evidence="1 2" id="KW-0238">DNA-binding</keyword>
<dbReference type="PANTHER" id="PTHR35144">
    <property type="entry name" value="MEIOSIS-SPECIFIC TRANSCRIPTION FACTOR NDT80"/>
    <property type="match status" value="1"/>
</dbReference>
<dbReference type="GO" id="GO:0051321">
    <property type="term" value="P:meiotic cell cycle"/>
    <property type="evidence" value="ECO:0007669"/>
    <property type="project" value="TreeGrafter"/>
</dbReference>
<dbReference type="PROSITE" id="PS51517">
    <property type="entry name" value="NDT80"/>
    <property type="match status" value="1"/>
</dbReference>
<dbReference type="GO" id="GO:0000228">
    <property type="term" value="C:nuclear chromosome"/>
    <property type="evidence" value="ECO:0007669"/>
    <property type="project" value="TreeGrafter"/>
</dbReference>
<organism evidence="5 6">
    <name type="scientific">Sphaceloma murrayae</name>
    <dbReference type="NCBI Taxonomy" id="2082308"/>
    <lineage>
        <taxon>Eukaryota</taxon>
        <taxon>Fungi</taxon>
        <taxon>Dikarya</taxon>
        <taxon>Ascomycota</taxon>
        <taxon>Pezizomycotina</taxon>
        <taxon>Dothideomycetes</taxon>
        <taxon>Dothideomycetidae</taxon>
        <taxon>Myriangiales</taxon>
        <taxon>Elsinoaceae</taxon>
        <taxon>Sphaceloma</taxon>
    </lineage>
</organism>
<sequence>MANPGRESSDYRSDQSQSRYLNTFSTSPFRNLPVPDLRPLPPPYAEATPRTVYTVAGGFDFGIGQPPQTYAVPSSLQRTASMTSPREMTPPDGCGPNFFPWPIYEDYSHDTIYNDTGEVVHVDMIARMEKGFELVQNRWTGYRRNYCAPSVGFVLDPDSNGQRLFYNGKQIKAFGFRICAVVDVNGKRHRGDPVELVQFGPKRDAGTRRTPGIVKVAPARPLHEIPKQDQTSASINQHPQLGTHNAPKPKPERYYLPILPNQMDDEYDEPANLGQENNERYTPDNAPLVQWSTTDGIRRQHCFDRVQFKHATSNNGKRRATQQYFYLRCELYVDVRRNNTSPPEWHMTHILASDQLIIRGRSPSHYRPGDAPKDPSARQGDDQDDVPPTKRRRATGPKFVFNEQSSSGTRHNDNYGGFRGYKNEGSREYKMTKREEYSNNNSASPAHKIESPSEPKLSPSTQPTSEASPAEAEVRLADYVHGCGDDVREEIQYGLEARSPGFGFFDPDNSDLNYRWGAGPVYQPLDGTLRDEIEYDELLSHSVCHHQFPRSAAGLQYEQDDTRKFNAPGFDEDRDTSANLFPRSLSDKDMPT</sequence>
<feature type="domain" description="NDT80" evidence="4">
    <location>
        <begin position="66"/>
        <end position="370"/>
    </location>
</feature>
<evidence type="ECO:0000256" key="1">
    <source>
        <dbReference type="ARBA" id="ARBA00023125"/>
    </source>
</evidence>
<dbReference type="OrthoDB" id="2288358at2759"/>
<dbReference type="Pfam" id="PF05224">
    <property type="entry name" value="NDT80_PhoG"/>
    <property type="match status" value="1"/>
</dbReference>
<dbReference type="InterPro" id="IPR024061">
    <property type="entry name" value="NDT80_DNA-bd_dom"/>
</dbReference>
<dbReference type="InterPro" id="IPR052605">
    <property type="entry name" value="Fungal_trans_regulator"/>
</dbReference>
<dbReference type="Gene3D" id="2.60.40.1390">
    <property type="entry name" value="NDT80 DNA-binding domain"/>
    <property type="match status" value="1"/>
</dbReference>
<feature type="region of interest" description="Disordered" evidence="3">
    <location>
        <begin position="218"/>
        <end position="251"/>
    </location>
</feature>
<evidence type="ECO:0000313" key="5">
    <source>
        <dbReference type="EMBL" id="PNS18695.1"/>
    </source>
</evidence>